<evidence type="ECO:0000313" key="3">
    <source>
        <dbReference type="Proteomes" id="UP001597451"/>
    </source>
</evidence>
<keyword evidence="3" id="KW-1185">Reference proteome</keyword>
<gene>
    <name evidence="2" type="ORF">ACFSUN_00125</name>
</gene>
<name>A0ABW5PV06_9BACI</name>
<accession>A0ABW5PV06</accession>
<evidence type="ECO:0000259" key="1">
    <source>
        <dbReference type="Pfam" id="PF08678"/>
    </source>
</evidence>
<proteinExistence type="predicted"/>
<dbReference type="EMBL" id="JBHUMX010000001">
    <property type="protein sequence ID" value="MFD2627189.1"/>
    <property type="molecule type" value="Genomic_DNA"/>
</dbReference>
<dbReference type="Proteomes" id="UP001597451">
    <property type="component" value="Unassembled WGS sequence"/>
</dbReference>
<dbReference type="Pfam" id="PF08678">
    <property type="entry name" value="Rsbr_N"/>
    <property type="match status" value="1"/>
</dbReference>
<feature type="domain" description="RsbS co-antagonist protein RsbRA N-terminal" evidence="1">
    <location>
        <begin position="38"/>
        <end position="75"/>
    </location>
</feature>
<dbReference type="InterPro" id="IPR014792">
    <property type="entry name" value="RsbRA_N"/>
</dbReference>
<reference evidence="3" key="1">
    <citation type="journal article" date="2019" name="Int. J. Syst. Evol. Microbiol.">
        <title>The Global Catalogue of Microorganisms (GCM) 10K type strain sequencing project: providing services to taxonomists for standard genome sequencing and annotation.</title>
        <authorList>
            <consortium name="The Broad Institute Genomics Platform"/>
            <consortium name="The Broad Institute Genome Sequencing Center for Infectious Disease"/>
            <person name="Wu L."/>
            <person name="Ma J."/>
        </authorList>
    </citation>
    <scope>NUCLEOTIDE SEQUENCE [LARGE SCALE GENOMIC DNA]</scope>
    <source>
        <strain evidence="3">TISTR 1858</strain>
    </source>
</reference>
<feature type="non-terminal residue" evidence="2">
    <location>
        <position position="75"/>
    </location>
</feature>
<comment type="caution">
    <text evidence="2">The sequence shown here is derived from an EMBL/GenBank/DDBJ whole genome shotgun (WGS) entry which is preliminary data.</text>
</comment>
<organism evidence="2 3">
    <name type="scientific">Oceanobacillus kapialis</name>
    <dbReference type="NCBI Taxonomy" id="481353"/>
    <lineage>
        <taxon>Bacteria</taxon>
        <taxon>Bacillati</taxon>
        <taxon>Bacillota</taxon>
        <taxon>Bacilli</taxon>
        <taxon>Bacillales</taxon>
        <taxon>Bacillaceae</taxon>
        <taxon>Oceanobacillus</taxon>
    </lineage>
</organism>
<sequence length="75" mass="8823">MYEILTYSHKFCLNITIRDNYQDNGGKKMDQKFKETAIENSNSIVQMWMEEINSIKDGNYTASISDELFESTNRE</sequence>
<protein>
    <recommendedName>
        <fullName evidence="1">RsbS co-antagonist protein RsbRA N-terminal domain-containing protein</fullName>
    </recommendedName>
</protein>
<evidence type="ECO:0000313" key="2">
    <source>
        <dbReference type="EMBL" id="MFD2627189.1"/>
    </source>
</evidence>